<dbReference type="STRING" id="933852.A0A0C3APY2"/>
<keyword evidence="2" id="KW-0812">Transmembrane</keyword>
<sequence>MAQPSSERERDRDRERDRERRHSSSGHHHHRTISSTTLLLALSLILAVLAITLTIPSYSSSSAAAQQPAENAGLWGYLTPKRAQGLLAREGAVAMREAEVARREAELLAGSPVGIAVPPPAQSALPAGCPPGTLSIVTATQTVTVEYMPTGAVVREVVSEVNAIGAAPHQFDPRVDNLLDRERGVSVREKDVGNREETVGKREQDASRRESWIMEQLVKLGNDKVVEEEIVYDGRDARDGRQDSRDRRDTRDVPPQRKKDQYIPPEFDQDPYYAVPPQHQPRHPEDPYYAARQPEQRHEPYHSAHHPPPSRQQPEIHQEDPYFVPEQHQPPVPPPVHMKPISETIFYEDPSSPTQLAADPAPVVMEDKTQPTIGKTVEYQVVVEKTPAPPEPTRDNRIGAGVGYDAKPTPRVEYHNNEERRYAEPAAEQQN</sequence>
<reference evidence="4" key="2">
    <citation type="submission" date="2015-01" db="EMBL/GenBank/DDBJ databases">
        <title>Evolutionary Origins and Diversification of the Mycorrhizal Mutualists.</title>
        <authorList>
            <consortium name="DOE Joint Genome Institute"/>
            <consortium name="Mycorrhizal Genomics Consortium"/>
            <person name="Kohler A."/>
            <person name="Kuo A."/>
            <person name="Nagy L.G."/>
            <person name="Floudas D."/>
            <person name="Copeland A."/>
            <person name="Barry K.W."/>
            <person name="Cichocki N."/>
            <person name="Veneault-Fourrey C."/>
            <person name="LaButti K."/>
            <person name="Lindquist E.A."/>
            <person name="Lipzen A."/>
            <person name="Lundell T."/>
            <person name="Morin E."/>
            <person name="Murat C."/>
            <person name="Riley R."/>
            <person name="Ohm R."/>
            <person name="Sun H."/>
            <person name="Tunlid A."/>
            <person name="Henrissat B."/>
            <person name="Grigoriev I.V."/>
            <person name="Hibbett D.S."/>
            <person name="Martin F."/>
        </authorList>
    </citation>
    <scope>NUCLEOTIDE SEQUENCE [LARGE SCALE GENOMIC DNA]</scope>
    <source>
        <strain evidence="4">MAFF 305830</strain>
    </source>
</reference>
<proteinExistence type="predicted"/>
<keyword evidence="2" id="KW-0472">Membrane</keyword>
<dbReference type="EMBL" id="KN824387">
    <property type="protein sequence ID" value="KIM21316.1"/>
    <property type="molecule type" value="Genomic_DNA"/>
</dbReference>
<feature type="compositionally biased region" description="Basic and acidic residues" evidence="1">
    <location>
        <begin position="231"/>
        <end position="261"/>
    </location>
</feature>
<keyword evidence="4" id="KW-1185">Reference proteome</keyword>
<evidence type="ECO:0000313" key="3">
    <source>
        <dbReference type="EMBL" id="KIM21316.1"/>
    </source>
</evidence>
<evidence type="ECO:0000256" key="1">
    <source>
        <dbReference type="SAM" id="MobiDB-lite"/>
    </source>
</evidence>
<feature type="region of interest" description="Disordered" evidence="1">
    <location>
        <begin position="231"/>
        <end position="316"/>
    </location>
</feature>
<feature type="region of interest" description="Disordered" evidence="1">
    <location>
        <begin position="385"/>
        <end position="431"/>
    </location>
</feature>
<protein>
    <submittedName>
        <fullName evidence="3">Uncharacterized protein</fullName>
    </submittedName>
</protein>
<feature type="region of interest" description="Disordered" evidence="1">
    <location>
        <begin position="1"/>
        <end position="32"/>
    </location>
</feature>
<accession>A0A0C3APY2</accession>
<gene>
    <name evidence="3" type="ORF">M408DRAFT_109357</name>
</gene>
<feature type="non-terminal residue" evidence="3">
    <location>
        <position position="431"/>
    </location>
</feature>
<dbReference type="AlphaFoldDB" id="A0A0C3APY2"/>
<keyword evidence="2" id="KW-1133">Transmembrane helix</keyword>
<dbReference type="Proteomes" id="UP000054097">
    <property type="component" value="Unassembled WGS sequence"/>
</dbReference>
<organism evidence="3 4">
    <name type="scientific">Serendipita vermifera MAFF 305830</name>
    <dbReference type="NCBI Taxonomy" id="933852"/>
    <lineage>
        <taxon>Eukaryota</taxon>
        <taxon>Fungi</taxon>
        <taxon>Dikarya</taxon>
        <taxon>Basidiomycota</taxon>
        <taxon>Agaricomycotina</taxon>
        <taxon>Agaricomycetes</taxon>
        <taxon>Sebacinales</taxon>
        <taxon>Serendipitaceae</taxon>
        <taxon>Serendipita</taxon>
    </lineage>
</organism>
<evidence type="ECO:0000256" key="2">
    <source>
        <dbReference type="SAM" id="Phobius"/>
    </source>
</evidence>
<name>A0A0C3APY2_SERVB</name>
<dbReference type="HOGENOM" id="CLU_636409_0_0_1"/>
<feature type="transmembrane region" description="Helical" evidence="2">
    <location>
        <begin position="38"/>
        <end position="58"/>
    </location>
</feature>
<feature type="region of interest" description="Disordered" evidence="1">
    <location>
        <begin position="186"/>
        <end position="208"/>
    </location>
</feature>
<evidence type="ECO:0000313" key="4">
    <source>
        <dbReference type="Proteomes" id="UP000054097"/>
    </source>
</evidence>
<feature type="compositionally biased region" description="Basic and acidic residues" evidence="1">
    <location>
        <begin position="1"/>
        <end position="22"/>
    </location>
</feature>
<feature type="compositionally biased region" description="Basic and acidic residues" evidence="1">
    <location>
        <begin position="408"/>
        <end position="423"/>
    </location>
</feature>
<reference evidence="3 4" key="1">
    <citation type="submission" date="2014-04" db="EMBL/GenBank/DDBJ databases">
        <authorList>
            <consortium name="DOE Joint Genome Institute"/>
            <person name="Kuo A."/>
            <person name="Zuccaro A."/>
            <person name="Kohler A."/>
            <person name="Nagy L.G."/>
            <person name="Floudas D."/>
            <person name="Copeland A."/>
            <person name="Barry K.W."/>
            <person name="Cichocki N."/>
            <person name="Veneault-Fourrey C."/>
            <person name="LaButti K."/>
            <person name="Lindquist E.A."/>
            <person name="Lipzen A."/>
            <person name="Lundell T."/>
            <person name="Morin E."/>
            <person name="Murat C."/>
            <person name="Sun H."/>
            <person name="Tunlid A."/>
            <person name="Henrissat B."/>
            <person name="Grigoriev I.V."/>
            <person name="Hibbett D.S."/>
            <person name="Martin F."/>
            <person name="Nordberg H.P."/>
            <person name="Cantor M.N."/>
            <person name="Hua S.X."/>
        </authorList>
    </citation>
    <scope>NUCLEOTIDE SEQUENCE [LARGE SCALE GENOMIC DNA]</scope>
    <source>
        <strain evidence="3 4">MAFF 305830</strain>
    </source>
</reference>
<feature type="compositionally biased region" description="Basic residues" evidence="1">
    <location>
        <begin position="23"/>
        <end position="32"/>
    </location>
</feature>
<dbReference type="OrthoDB" id="3360125at2759"/>